<feature type="transmembrane region" description="Helical" evidence="1">
    <location>
        <begin position="341"/>
        <end position="362"/>
    </location>
</feature>
<gene>
    <name evidence="2" type="primary">opgC</name>
    <name evidence="2" type="ORF">JYU29_09790</name>
</gene>
<keyword evidence="1" id="KW-1133">Transmembrane helix</keyword>
<dbReference type="PIRSF" id="PIRSF028704">
    <property type="entry name" value="UPC028704"/>
    <property type="match status" value="1"/>
</dbReference>
<feature type="transmembrane region" description="Helical" evidence="1">
    <location>
        <begin position="135"/>
        <end position="158"/>
    </location>
</feature>
<feature type="transmembrane region" description="Helical" evidence="1">
    <location>
        <begin position="275"/>
        <end position="297"/>
    </location>
</feature>
<feature type="transmembrane region" description="Helical" evidence="1">
    <location>
        <begin position="202"/>
        <end position="223"/>
    </location>
</feature>
<evidence type="ECO:0000256" key="1">
    <source>
        <dbReference type="SAM" id="Phobius"/>
    </source>
</evidence>
<organism evidence="2 3">
    <name type="scientific">Tianweitania aestuarii</name>
    <dbReference type="NCBI Taxonomy" id="2814886"/>
    <lineage>
        <taxon>Bacteria</taxon>
        <taxon>Pseudomonadati</taxon>
        <taxon>Pseudomonadota</taxon>
        <taxon>Alphaproteobacteria</taxon>
        <taxon>Hyphomicrobiales</taxon>
        <taxon>Phyllobacteriaceae</taxon>
        <taxon>Tianweitania</taxon>
    </lineage>
</organism>
<dbReference type="PANTHER" id="PTHR38592">
    <property type="entry name" value="BLL4819 PROTEIN"/>
    <property type="match status" value="1"/>
</dbReference>
<dbReference type="PANTHER" id="PTHR38592:SF3">
    <property type="entry name" value="BLL4819 PROTEIN"/>
    <property type="match status" value="1"/>
</dbReference>
<sequence length="401" mass="43409">MTADPHLPLKSQSARDTRIDVFRALALLSIFVNHVPGTIYENATHKNFGFSDSAEAFVLISGIAIGLAYGGKFVPGVRLLMALKALRRAGVLYVTQIMTALATIAIFVLGATWLANPALLAQINIEPMIDDPARSLLGLATLGHQLGYNNILSMYAAVMLLLPMLLWLSTISLGLMVGVSGTLWLLAGIYQVAPPNYPTPGMWFLNPLSWQFLFAIGLGGMLHVRRGGKIVANPFLMAAAAAYLVLAFVWVRWPLWGVDASLGLPAVLTGFDKTFLSLPRLLHVLSLAYLLVAIPGLSELARLKESNPLASLGRHSLPVFIAGTLLAMVAQVIKLSRPESLMLDTLLIGTGIALQFALAFYLDWYKGLQKSAAAEIKLRKEAKPRPIADGALVPVRVRRKD</sequence>
<dbReference type="EMBL" id="JAFMNX010000002">
    <property type="protein sequence ID" value="MBS9720975.1"/>
    <property type="molecule type" value="Genomic_DNA"/>
</dbReference>
<feature type="transmembrane region" description="Helical" evidence="1">
    <location>
        <begin position="317"/>
        <end position="335"/>
    </location>
</feature>
<name>A0ABS5RV94_9HYPH</name>
<feature type="transmembrane region" description="Helical" evidence="1">
    <location>
        <begin position="165"/>
        <end position="190"/>
    </location>
</feature>
<dbReference type="RefSeq" id="WP_213984619.1">
    <property type="nucleotide sequence ID" value="NZ_JAFMNX010000002.1"/>
</dbReference>
<keyword evidence="1" id="KW-0812">Transmembrane</keyword>
<accession>A0ABS5RV94</accession>
<feature type="transmembrane region" description="Helical" evidence="1">
    <location>
        <begin position="21"/>
        <end position="40"/>
    </location>
</feature>
<keyword evidence="1" id="KW-0472">Membrane</keyword>
<dbReference type="Proteomes" id="UP001297272">
    <property type="component" value="Unassembled WGS sequence"/>
</dbReference>
<proteinExistence type="predicted"/>
<evidence type="ECO:0000313" key="2">
    <source>
        <dbReference type="EMBL" id="MBS9720975.1"/>
    </source>
</evidence>
<dbReference type="InterPro" id="IPR014550">
    <property type="entry name" value="UCP028704_OpgC"/>
</dbReference>
<evidence type="ECO:0000313" key="3">
    <source>
        <dbReference type="Proteomes" id="UP001297272"/>
    </source>
</evidence>
<reference evidence="2 3" key="1">
    <citation type="submission" date="2021-03" db="EMBL/GenBank/DDBJ databases">
        <title>Tianweitania aestuarii sp. nov., isolated from a tidal flat.</title>
        <authorList>
            <person name="Park S."/>
            <person name="Yoon J.-H."/>
        </authorList>
    </citation>
    <scope>NUCLEOTIDE SEQUENCE [LARGE SCALE GENOMIC DNA]</scope>
    <source>
        <strain evidence="2 3">BSSL-BM11</strain>
    </source>
</reference>
<feature type="transmembrane region" description="Helical" evidence="1">
    <location>
        <begin position="235"/>
        <end position="255"/>
    </location>
</feature>
<feature type="transmembrane region" description="Helical" evidence="1">
    <location>
        <begin position="91"/>
        <end position="115"/>
    </location>
</feature>
<keyword evidence="3" id="KW-1185">Reference proteome</keyword>
<dbReference type="Pfam" id="PF10129">
    <property type="entry name" value="OpgC_C"/>
    <property type="match status" value="1"/>
</dbReference>
<protein>
    <submittedName>
        <fullName evidence="2">OpgC domain-containing protein</fullName>
    </submittedName>
</protein>
<comment type="caution">
    <text evidence="2">The sequence shown here is derived from an EMBL/GenBank/DDBJ whole genome shotgun (WGS) entry which is preliminary data.</text>
</comment>
<feature type="transmembrane region" description="Helical" evidence="1">
    <location>
        <begin position="52"/>
        <end position="70"/>
    </location>
</feature>